<dbReference type="EMBL" id="MFAM01000024">
    <property type="protein sequence ID" value="OGD79205.1"/>
    <property type="molecule type" value="Genomic_DNA"/>
</dbReference>
<sequence length="232" mass="26109">MSIPKSISIIIPVYNEKKTLRQLLSQVIQASVSGLQKEVIVVDDGSSDGTAQLIKSLRLPKLKKILLSVNHGKGFAVRQGILQAQGDLILIQDADLEYNPADYPLLLAPFLLQRASVVYGSRELSFNRHSSPLFFVGGKLVTFFTWLLFGGRLTDVPTGYKVFSRRLLLNLPLRCRGFEFCPEVTAHLLKRDIHIIEVPIRYSPRSIHSGKKIRFYDGLIALWTLLRVRVGL</sequence>
<dbReference type="Pfam" id="PF00535">
    <property type="entry name" value="Glycos_transf_2"/>
    <property type="match status" value="1"/>
</dbReference>
<comment type="caution">
    <text evidence="2">The sequence shown here is derived from an EMBL/GenBank/DDBJ whole genome shotgun (WGS) entry which is preliminary data.</text>
</comment>
<dbReference type="InterPro" id="IPR050256">
    <property type="entry name" value="Glycosyltransferase_2"/>
</dbReference>
<dbReference type="Gene3D" id="3.90.550.10">
    <property type="entry name" value="Spore Coat Polysaccharide Biosynthesis Protein SpsA, Chain A"/>
    <property type="match status" value="1"/>
</dbReference>
<evidence type="ECO:0000313" key="3">
    <source>
        <dbReference type="Proteomes" id="UP000176682"/>
    </source>
</evidence>
<name>A0A1F5FHT4_9BACT</name>
<proteinExistence type="predicted"/>
<reference evidence="2 3" key="1">
    <citation type="journal article" date="2016" name="Nat. Commun.">
        <title>Thousands of microbial genomes shed light on interconnected biogeochemical processes in an aquifer system.</title>
        <authorList>
            <person name="Anantharaman K."/>
            <person name="Brown C.T."/>
            <person name="Hug L.A."/>
            <person name="Sharon I."/>
            <person name="Castelle C.J."/>
            <person name="Probst A.J."/>
            <person name="Thomas B.C."/>
            <person name="Singh A."/>
            <person name="Wilkins M.J."/>
            <person name="Karaoz U."/>
            <person name="Brodie E.L."/>
            <person name="Williams K.H."/>
            <person name="Hubbard S.S."/>
            <person name="Banfield J.F."/>
        </authorList>
    </citation>
    <scope>NUCLEOTIDE SEQUENCE [LARGE SCALE GENOMIC DNA]</scope>
</reference>
<evidence type="ECO:0000259" key="1">
    <source>
        <dbReference type="Pfam" id="PF00535"/>
    </source>
</evidence>
<dbReference type="InterPro" id="IPR001173">
    <property type="entry name" value="Glyco_trans_2-like"/>
</dbReference>
<evidence type="ECO:0000313" key="2">
    <source>
        <dbReference type="EMBL" id="OGD79205.1"/>
    </source>
</evidence>
<dbReference type="Proteomes" id="UP000176682">
    <property type="component" value="Unassembled WGS sequence"/>
</dbReference>
<dbReference type="PANTHER" id="PTHR48090:SF7">
    <property type="entry name" value="RFBJ PROTEIN"/>
    <property type="match status" value="1"/>
</dbReference>
<protein>
    <recommendedName>
        <fullName evidence="1">Glycosyltransferase 2-like domain-containing protein</fullName>
    </recommendedName>
</protein>
<organism evidence="2 3">
    <name type="scientific">Candidatus Collierbacteria bacterium RIFOXYB1_FULL_49_13</name>
    <dbReference type="NCBI Taxonomy" id="1817728"/>
    <lineage>
        <taxon>Bacteria</taxon>
        <taxon>Candidatus Collieribacteriota</taxon>
    </lineage>
</organism>
<dbReference type="AlphaFoldDB" id="A0A1F5FHT4"/>
<dbReference type="InterPro" id="IPR029044">
    <property type="entry name" value="Nucleotide-diphossugar_trans"/>
</dbReference>
<gene>
    <name evidence="2" type="ORF">A2368_00485</name>
</gene>
<dbReference type="CDD" id="cd04179">
    <property type="entry name" value="DPM_DPG-synthase_like"/>
    <property type="match status" value="1"/>
</dbReference>
<accession>A0A1F5FHT4</accession>
<dbReference type="PANTHER" id="PTHR48090">
    <property type="entry name" value="UNDECAPRENYL-PHOSPHATE 4-DEOXY-4-FORMAMIDO-L-ARABINOSE TRANSFERASE-RELATED"/>
    <property type="match status" value="1"/>
</dbReference>
<feature type="domain" description="Glycosyltransferase 2-like" evidence="1">
    <location>
        <begin position="8"/>
        <end position="126"/>
    </location>
</feature>
<dbReference type="SUPFAM" id="SSF53448">
    <property type="entry name" value="Nucleotide-diphospho-sugar transferases"/>
    <property type="match status" value="1"/>
</dbReference>